<proteinExistence type="predicted"/>
<evidence type="ECO:0000313" key="1">
    <source>
        <dbReference type="EMBL" id="CEK56369.1"/>
    </source>
</evidence>
<gene>
    <name evidence="1" type="primary">ORF27469</name>
</gene>
<dbReference type="AlphaFoldDB" id="A0A0B6YJM6"/>
<organism evidence="1">
    <name type="scientific">Arion vulgaris</name>
    <dbReference type="NCBI Taxonomy" id="1028688"/>
    <lineage>
        <taxon>Eukaryota</taxon>
        <taxon>Metazoa</taxon>
        <taxon>Spiralia</taxon>
        <taxon>Lophotrochozoa</taxon>
        <taxon>Mollusca</taxon>
        <taxon>Gastropoda</taxon>
        <taxon>Heterobranchia</taxon>
        <taxon>Euthyneura</taxon>
        <taxon>Panpulmonata</taxon>
        <taxon>Eupulmonata</taxon>
        <taxon>Stylommatophora</taxon>
        <taxon>Helicina</taxon>
        <taxon>Arionoidea</taxon>
        <taxon>Arionidae</taxon>
        <taxon>Arion</taxon>
    </lineage>
</organism>
<feature type="non-terminal residue" evidence="1">
    <location>
        <position position="1"/>
    </location>
</feature>
<dbReference type="EMBL" id="HACG01009504">
    <property type="protein sequence ID" value="CEK56369.1"/>
    <property type="molecule type" value="Transcribed_RNA"/>
</dbReference>
<sequence>KNGTQISFNSDILITKGFLKCAIDTRDITFVRDIDTREVTVVRDMLRSKVITLRLHKMSR</sequence>
<accession>A0A0B6YJM6</accession>
<reference evidence="1" key="1">
    <citation type="submission" date="2014-12" db="EMBL/GenBank/DDBJ databases">
        <title>Insight into the proteome of Arion vulgaris.</title>
        <authorList>
            <person name="Aradska J."/>
            <person name="Bulat T."/>
            <person name="Smidak R."/>
            <person name="Sarate P."/>
            <person name="Gangsoo J."/>
            <person name="Sialana F."/>
            <person name="Bilban M."/>
            <person name="Lubec G."/>
        </authorList>
    </citation>
    <scope>NUCLEOTIDE SEQUENCE</scope>
    <source>
        <tissue evidence="1">Skin</tissue>
    </source>
</reference>
<protein>
    <submittedName>
        <fullName evidence="1">Uncharacterized protein</fullName>
    </submittedName>
</protein>
<name>A0A0B6YJM6_9EUPU</name>